<reference evidence="3 4" key="1">
    <citation type="journal article" date="2001" name="J. Virol.">
        <title>Genome sequence of a baculovirus pathogenic for Culex nigripalpus.</title>
        <authorList>
            <person name="Afonso C.L."/>
            <person name="Tulman E.R."/>
            <person name="Lu Z."/>
            <person name="Balinsky C.A."/>
            <person name="Moser B.A."/>
            <person name="Becnel J.J."/>
            <person name="Rock D.L."/>
            <person name="Kutish G.F."/>
        </authorList>
    </citation>
    <scope>NUCLEOTIDE SEQUENCE [LARGE SCALE GENOMIC DNA]</scope>
    <source>
        <strain evidence="4">Isolate Florida/1997</strain>
    </source>
</reference>
<evidence type="ECO:0000313" key="4">
    <source>
        <dbReference type="Proteomes" id="UP000006635"/>
    </source>
</evidence>
<evidence type="ECO:0000256" key="1">
    <source>
        <dbReference type="SAM" id="Coils"/>
    </source>
</evidence>
<protein>
    <submittedName>
        <fullName evidence="3">Uncharacterized protein</fullName>
    </submittedName>
</protein>
<keyword evidence="4" id="KW-1185">Reference proteome</keyword>
<dbReference type="Proteomes" id="UP000006635">
    <property type="component" value="Segment"/>
</dbReference>
<dbReference type="RefSeq" id="NP_203395.1">
    <property type="nucleotide sequence ID" value="NC_003084.1"/>
</dbReference>
<feature type="coiled-coil region" evidence="1">
    <location>
        <begin position="407"/>
        <end position="487"/>
    </location>
</feature>
<evidence type="ECO:0000256" key="2">
    <source>
        <dbReference type="SAM" id="MobiDB-lite"/>
    </source>
</evidence>
<accession>Q919I5</accession>
<name>Q919I5_NPVCO</name>
<dbReference type="EMBL" id="AF403738">
    <property type="protein sequence ID" value="AAK94170.1"/>
    <property type="molecule type" value="Genomic_DNA"/>
</dbReference>
<organism evidence="3 4">
    <name type="scientific">Culex nigripalpus nucleopolyhedrovirus (isolate Florida/1997)</name>
    <name type="common">CuniNPV</name>
    <dbReference type="NCBI Taxonomy" id="645993"/>
    <lineage>
        <taxon>Viruses</taxon>
        <taxon>Viruses incertae sedis</taxon>
        <taxon>Naldaviricetes</taxon>
        <taxon>Lefavirales</taxon>
        <taxon>Baculoviridae</taxon>
        <taxon>Deltabaculovirus</taxon>
    </lineage>
</organism>
<feature type="coiled-coil region" evidence="1">
    <location>
        <begin position="740"/>
        <end position="798"/>
    </location>
</feature>
<feature type="coiled-coil region" evidence="1">
    <location>
        <begin position="1082"/>
        <end position="1116"/>
    </location>
</feature>
<dbReference type="GeneID" id="921899"/>
<sequence length="1769" mass="202348">MAEVHNVVVRPTVSALTAYRLQRVNRDLETKVSRMAQHSSAEPFIRQTLIRELGDLRDAEQIPTTSLLDLFITRTNAEKESLRLGVTMSGEEVSRMNENFIQRFRSNKDNEAEAEGAVVTPNERLCSTEGDVEKIAMNYRSDLVAINRELTQAIENLSPGNVETLYERFELVRTTLAPILPRLSGLGKLALNALPLLYEKTNSDNKDVLKLDIRIKEFLKILEDATDMNRFALDEAKSTAKSLAQLAKCLLPDGVNVFKYKSGEKLSSYVKVLCKQISEYVGAGPSRDSYRETLSNIIDTLGGTYTPGQDVGKQALDIARRIVGQKNRIGELSSSRGKIIEQLNLDLETERMGRGTAENLLTECQRMLSFYKGNQFQSLAAQPMVLDEQLQLQRQTLATERMRALELEKARRRTNELESAAEVDKRRVLELETQMKKGQEMLAEAERTIREERSLAVATRENLEVELQSREERLQQLMVRNKELETTIVPQNTLVVNNNTVVQDNLPAYRLKFFGDVYVQRVQMLGEMTLNALVDTDRNNILRVVMHIGRVIVQRATQMGTLPSEIELREMYIRAVDHIIEPDEMEQQLALVDLKKLRDRPYMERLLQGLRKIANDAALFMDTMSDQEVDDFITDLQEKIILGREAKNKQAVEYDIAMTNLDLIERVENILKEKGLLTVDGLEQSLLQLSAEYSRLKRSEKLYDSAVNLEREIKVELEENGFRGDVREGISKLLTDSGNLKRYMEKISDLEANIVQLKSKIANLEGVYSDAQNVGEDLAVARREIEALRSKLNECTKDLSFDKNVATGDDCQLEQQNKFMLDSMLMSYRETPSMELAEKIFKLQNMHIKICTERAREVVHYYNMARRQLKICLDNLRNIRETKSAELPGPLVGEIVGYMNDLSTMIDVLGSPISDSEFKSRCFDVEYKIQKAVEATKESKQGEVTLAREALRSVMMQLGRARVKLDLYNNLDLEEYVVELNKIVGGSTEINLNEKMKLAAFYYSELKKFFDFAVTTLKINPNRGGSISEQVNFVSVELQTLAEGCFALQNQMDEFFMEANNYLLLLEDDAVVKSFDHYLERAKATRKRIESFQALLNEAEIQIKRLELELDECKKGAESAPDSPNKVEDEYNELKNNVDKFFSNIGAHLVQTSDEEPSGLKYDKFIYYYNRVSATHAKMEWYRSESKSAKSRCDAKLSVKGMRDAIRKDVLRERQDSRRSNYDSEKKEWMDKFYKLLRKELGAENSALLEIETLQLNLKIAREELLLCNRSKDALRVNHDNEVGKLKAELAQCKDSLEQMTVDSVIKGAAGGAVGDTVSKLTASYERRLKLKLEEIEKLKGDILTLEYAIANKINVYGRGEDLEEESFRLILQEMIKSFEASKGRFERDFKTLIELDIANRRLESELKLSRENEQSMRKMLQSVPDSSGPVKALYDAAFIAAKDEEIKRLQSKIDSMSEYYSSMITSELGERLGIYRNHAQLVIDLYKARKSLQNVKNTNAVEKCNVALTKCSETKAYLARDLKNASERVKLCVEKLKDMDVDVAKRELSRATEYWNITRALLFKLIRQHASRLIDRTKYIETHIEQYKIVQKLAQFMMKSVNSTIGKVEVILRDMLELNTNDKIYTMIENGFKMFTALKAEIGGDEAALINKRIGNINPRVEDDLAHLSWYYDNFETISKGVRSRLGVTDGELKSESVAVIYGVTPDHQMYQFKAFVPYIDMDLADIDIEEEEYAQDFGPDTGIRRKADEEIDPSPSKRLANYSDSDD</sequence>
<evidence type="ECO:0000313" key="3">
    <source>
        <dbReference type="EMBL" id="AAK94170.1"/>
    </source>
</evidence>
<gene>
    <name evidence="3" type="primary">CUN092</name>
</gene>
<dbReference type="KEGG" id="vg:921899"/>
<proteinExistence type="predicted"/>
<feature type="region of interest" description="Disordered" evidence="2">
    <location>
        <begin position="1735"/>
        <end position="1769"/>
    </location>
</feature>
<keyword evidence="1" id="KW-0175">Coiled coil</keyword>
<organismHost>
    <name type="scientific">Culex nigripalpus</name>
    <dbReference type="NCBI Taxonomy" id="42429"/>
</organismHost>